<comment type="caution">
    <text evidence="1">The sequence shown here is derived from an EMBL/GenBank/DDBJ whole genome shotgun (WGS) entry which is preliminary data.</text>
</comment>
<evidence type="ECO:0000313" key="2">
    <source>
        <dbReference type="Proteomes" id="UP000828390"/>
    </source>
</evidence>
<dbReference type="AlphaFoldDB" id="A0A9D4BGQ3"/>
<dbReference type="Proteomes" id="UP000828390">
    <property type="component" value="Unassembled WGS sequence"/>
</dbReference>
<keyword evidence="2" id="KW-1185">Reference proteome</keyword>
<proteinExistence type="predicted"/>
<dbReference type="EMBL" id="JAIWYP010000016">
    <property type="protein sequence ID" value="KAH3694209.1"/>
    <property type="molecule type" value="Genomic_DNA"/>
</dbReference>
<gene>
    <name evidence="1" type="ORF">DPMN_081649</name>
</gene>
<evidence type="ECO:0000313" key="1">
    <source>
        <dbReference type="EMBL" id="KAH3694209.1"/>
    </source>
</evidence>
<reference evidence="1" key="2">
    <citation type="submission" date="2020-11" db="EMBL/GenBank/DDBJ databases">
        <authorList>
            <person name="McCartney M.A."/>
            <person name="Auch B."/>
            <person name="Kono T."/>
            <person name="Mallez S."/>
            <person name="Becker A."/>
            <person name="Gohl D.M."/>
            <person name="Silverstein K.A.T."/>
            <person name="Koren S."/>
            <person name="Bechman K.B."/>
            <person name="Herman A."/>
            <person name="Abrahante J.E."/>
            <person name="Garbe J."/>
        </authorList>
    </citation>
    <scope>NUCLEOTIDE SEQUENCE</scope>
    <source>
        <strain evidence="1">Duluth1</strain>
        <tissue evidence="1">Whole animal</tissue>
    </source>
</reference>
<name>A0A9D4BGQ3_DREPO</name>
<reference evidence="1" key="1">
    <citation type="journal article" date="2019" name="bioRxiv">
        <title>The Genome of the Zebra Mussel, Dreissena polymorpha: A Resource for Invasive Species Research.</title>
        <authorList>
            <person name="McCartney M.A."/>
            <person name="Auch B."/>
            <person name="Kono T."/>
            <person name="Mallez S."/>
            <person name="Zhang Y."/>
            <person name="Obille A."/>
            <person name="Becker A."/>
            <person name="Abrahante J.E."/>
            <person name="Garbe J."/>
            <person name="Badalamenti J.P."/>
            <person name="Herman A."/>
            <person name="Mangelson H."/>
            <person name="Liachko I."/>
            <person name="Sullivan S."/>
            <person name="Sone E.D."/>
            <person name="Koren S."/>
            <person name="Silverstein K.A.T."/>
            <person name="Beckman K.B."/>
            <person name="Gohl D.M."/>
        </authorList>
    </citation>
    <scope>NUCLEOTIDE SEQUENCE</scope>
    <source>
        <strain evidence="1">Duluth1</strain>
        <tissue evidence="1">Whole animal</tissue>
    </source>
</reference>
<sequence>MVSMSLSRMFRAANLPSICALNASDVSGSFSFFKYNLMRGFYVTRLFFNFSLMVVSTKLWSQKTSAPGNVLEFAIDAELEPSLRQYE</sequence>
<accession>A0A9D4BGQ3</accession>
<protein>
    <submittedName>
        <fullName evidence="1">Uncharacterized protein</fullName>
    </submittedName>
</protein>
<organism evidence="1 2">
    <name type="scientific">Dreissena polymorpha</name>
    <name type="common">Zebra mussel</name>
    <name type="synonym">Mytilus polymorpha</name>
    <dbReference type="NCBI Taxonomy" id="45954"/>
    <lineage>
        <taxon>Eukaryota</taxon>
        <taxon>Metazoa</taxon>
        <taxon>Spiralia</taxon>
        <taxon>Lophotrochozoa</taxon>
        <taxon>Mollusca</taxon>
        <taxon>Bivalvia</taxon>
        <taxon>Autobranchia</taxon>
        <taxon>Heteroconchia</taxon>
        <taxon>Euheterodonta</taxon>
        <taxon>Imparidentia</taxon>
        <taxon>Neoheterodontei</taxon>
        <taxon>Myida</taxon>
        <taxon>Dreissenoidea</taxon>
        <taxon>Dreissenidae</taxon>
        <taxon>Dreissena</taxon>
    </lineage>
</organism>